<dbReference type="PIRSF" id="PIRSF037505">
    <property type="entry name" value="Betaine_HMT"/>
    <property type="match status" value="1"/>
</dbReference>
<dbReference type="SUPFAM" id="SSF82282">
    <property type="entry name" value="Homocysteine S-methyltransferase"/>
    <property type="match status" value="1"/>
</dbReference>
<dbReference type="PANTHER" id="PTHR11103:SF18">
    <property type="entry name" value="SLR1189 PROTEIN"/>
    <property type="match status" value="1"/>
</dbReference>
<evidence type="ECO:0000259" key="5">
    <source>
        <dbReference type="PROSITE" id="PS50970"/>
    </source>
</evidence>
<evidence type="ECO:0000313" key="7">
    <source>
        <dbReference type="Proteomes" id="UP000228886"/>
    </source>
</evidence>
<dbReference type="GO" id="GO:0032259">
    <property type="term" value="P:methylation"/>
    <property type="evidence" value="ECO:0007669"/>
    <property type="project" value="UniProtKB-KW"/>
</dbReference>
<feature type="non-terminal residue" evidence="6">
    <location>
        <position position="1"/>
    </location>
</feature>
<dbReference type="PROSITE" id="PS50970">
    <property type="entry name" value="HCY"/>
    <property type="match status" value="1"/>
</dbReference>
<dbReference type="Gene3D" id="3.20.20.330">
    <property type="entry name" value="Homocysteine-binding-like domain"/>
    <property type="match status" value="1"/>
</dbReference>
<feature type="domain" description="Hcy-binding" evidence="5">
    <location>
        <begin position="3"/>
        <end position="289"/>
    </location>
</feature>
<dbReference type="AlphaFoldDB" id="A0A2M7EA03"/>
<reference evidence="7" key="1">
    <citation type="submission" date="2017-09" db="EMBL/GenBank/DDBJ databases">
        <title>Depth-based differentiation of microbial function through sediment-hosted aquifers and enrichment of novel symbionts in the deep terrestrial subsurface.</title>
        <authorList>
            <person name="Probst A.J."/>
            <person name="Ladd B."/>
            <person name="Jarett J.K."/>
            <person name="Geller-Mcgrath D.E."/>
            <person name="Sieber C.M.K."/>
            <person name="Emerson J.B."/>
            <person name="Anantharaman K."/>
            <person name="Thomas B.C."/>
            <person name="Malmstrom R."/>
            <person name="Stieglmeier M."/>
            <person name="Klingl A."/>
            <person name="Woyke T."/>
            <person name="Ryan C.M."/>
            <person name="Banfield J.F."/>
        </authorList>
    </citation>
    <scope>NUCLEOTIDE SEQUENCE [LARGE SCALE GENOMIC DNA]</scope>
</reference>
<evidence type="ECO:0000313" key="6">
    <source>
        <dbReference type="EMBL" id="PIV64567.1"/>
    </source>
</evidence>
<dbReference type="PANTHER" id="PTHR11103">
    <property type="entry name" value="SLR1189 PROTEIN"/>
    <property type="match status" value="1"/>
</dbReference>
<sequence>ANKKFLDRLKQGGIIFADGAMGTLLQEKGLAPGTPPEEWNLEHQEEILAIHQAYLKAGAEIILTNTFGANRLKLRKLSRDKRIKELNQSGAEIASKAKKDYPDSFIAGDLGPSGELIAPLGNISPEEIYANFAEQAAILEKNGAEIIILETFSSLQEIEIAAKAVKENTQLPLIASLTFSAGLRTMMGDKIEDIVKHLEKYADVLGSNCGEGIEEIIKIIAEFRKFTKKPLIAKPNAGRPILQDGKTVFLQKPSLMAEKVSGLLQAGSKIIGGCCGTTPEHIKAMKDSII</sequence>
<evidence type="ECO:0000256" key="4">
    <source>
        <dbReference type="PROSITE-ProRule" id="PRU00333"/>
    </source>
</evidence>
<keyword evidence="1 4" id="KW-0489">Methyltransferase</keyword>
<protein>
    <recommendedName>
        <fullName evidence="5">Hcy-binding domain-containing protein</fullName>
    </recommendedName>
</protein>
<dbReference type="EMBL" id="PETL01000076">
    <property type="protein sequence ID" value="PIV64567.1"/>
    <property type="molecule type" value="Genomic_DNA"/>
</dbReference>
<feature type="binding site" evidence="3 4">
    <location>
        <position position="274"/>
    </location>
    <ligand>
        <name>Zn(2+)</name>
        <dbReference type="ChEBI" id="CHEBI:29105"/>
    </ligand>
</feature>
<dbReference type="GO" id="GO:0009086">
    <property type="term" value="P:methionine biosynthetic process"/>
    <property type="evidence" value="ECO:0007669"/>
    <property type="project" value="InterPro"/>
</dbReference>
<keyword evidence="3 4" id="KW-0479">Metal-binding</keyword>
<gene>
    <name evidence="6" type="ORF">COS11_01505</name>
</gene>
<dbReference type="InterPro" id="IPR017226">
    <property type="entry name" value="BHMT-like"/>
</dbReference>
<dbReference type="InterPro" id="IPR036589">
    <property type="entry name" value="HCY_dom_sf"/>
</dbReference>
<keyword evidence="2 4" id="KW-0808">Transferase</keyword>
<keyword evidence="3 4" id="KW-0862">Zinc</keyword>
<organism evidence="6 7">
    <name type="scientific">bacterium (Candidatus Ratteibacteria) CG01_land_8_20_14_3_00_40_19</name>
    <dbReference type="NCBI Taxonomy" id="2014290"/>
    <lineage>
        <taxon>Bacteria</taxon>
        <taxon>Candidatus Ratteibacteria</taxon>
    </lineage>
</organism>
<dbReference type="InterPro" id="IPR003726">
    <property type="entry name" value="HCY_dom"/>
</dbReference>
<dbReference type="GO" id="GO:0008270">
    <property type="term" value="F:zinc ion binding"/>
    <property type="evidence" value="ECO:0007669"/>
    <property type="project" value="InterPro"/>
</dbReference>
<dbReference type="GO" id="GO:0008168">
    <property type="term" value="F:methyltransferase activity"/>
    <property type="evidence" value="ECO:0007669"/>
    <property type="project" value="UniProtKB-UniRule"/>
</dbReference>
<dbReference type="Pfam" id="PF02574">
    <property type="entry name" value="S-methyl_trans"/>
    <property type="match status" value="1"/>
</dbReference>
<dbReference type="Proteomes" id="UP000228886">
    <property type="component" value="Unassembled WGS sequence"/>
</dbReference>
<evidence type="ECO:0000256" key="3">
    <source>
        <dbReference type="PIRSR" id="PIRSR037505-2"/>
    </source>
</evidence>
<accession>A0A2M7EA03</accession>
<comment type="cofactor">
    <cofactor evidence="3">
        <name>Zn(2+)</name>
        <dbReference type="ChEBI" id="CHEBI:29105"/>
    </cofactor>
    <text evidence="3">Binds 1 zinc ion per subunit.</text>
</comment>
<proteinExistence type="predicted"/>
<name>A0A2M7EA03_9BACT</name>
<comment type="caution">
    <text evidence="6">The sequence shown here is derived from an EMBL/GenBank/DDBJ whole genome shotgun (WGS) entry which is preliminary data.</text>
</comment>
<feature type="binding site" evidence="3 4">
    <location>
        <position position="275"/>
    </location>
    <ligand>
        <name>Zn(2+)</name>
        <dbReference type="ChEBI" id="CHEBI:29105"/>
    </ligand>
</feature>
<evidence type="ECO:0000256" key="2">
    <source>
        <dbReference type="ARBA" id="ARBA00022679"/>
    </source>
</evidence>
<feature type="binding site" evidence="3 4">
    <location>
        <position position="209"/>
    </location>
    <ligand>
        <name>Zn(2+)</name>
        <dbReference type="ChEBI" id="CHEBI:29105"/>
    </ligand>
</feature>
<evidence type="ECO:0000256" key="1">
    <source>
        <dbReference type="ARBA" id="ARBA00022603"/>
    </source>
</evidence>